<reference evidence="1" key="1">
    <citation type="submission" date="2021-04" db="EMBL/GenBank/DDBJ databases">
        <title>Luteolibacter sp. 32A isolated from the skin of an Anderson's salamander (Ambystoma andersonii).</title>
        <authorList>
            <person name="Spergser J."/>
            <person name="Busse H.-J."/>
        </authorList>
    </citation>
    <scope>NUCLEOTIDE SEQUENCE</scope>
    <source>
        <strain evidence="1">32A</strain>
    </source>
</reference>
<dbReference type="KEGG" id="lamb:KBB96_09355"/>
<keyword evidence="2" id="KW-1185">Reference proteome</keyword>
<dbReference type="Proteomes" id="UP000676169">
    <property type="component" value="Chromosome"/>
</dbReference>
<dbReference type="AlphaFoldDB" id="A0A975J2Y8"/>
<proteinExistence type="predicted"/>
<gene>
    <name evidence="1" type="ORF">KBB96_09355</name>
</gene>
<organism evidence="1 2">
    <name type="scientific">Luteolibacter ambystomatis</name>
    <dbReference type="NCBI Taxonomy" id="2824561"/>
    <lineage>
        <taxon>Bacteria</taxon>
        <taxon>Pseudomonadati</taxon>
        <taxon>Verrucomicrobiota</taxon>
        <taxon>Verrucomicrobiia</taxon>
        <taxon>Verrucomicrobiales</taxon>
        <taxon>Verrucomicrobiaceae</taxon>
        <taxon>Luteolibacter</taxon>
    </lineage>
</organism>
<evidence type="ECO:0000313" key="1">
    <source>
        <dbReference type="EMBL" id="QUE53085.1"/>
    </source>
</evidence>
<evidence type="ECO:0000313" key="2">
    <source>
        <dbReference type="Proteomes" id="UP000676169"/>
    </source>
</evidence>
<sequence length="112" mass="12662">MKSQLYLPLHPLYLRIRVAGRIIAPDPDLHHLQEVNGVWCVRASIDRGPKLVAERVKESLGGCPLPVHPDHQVEMAKWVRDKCLSFATKCGVTFSPGTRLPNVAAYQKRRKK</sequence>
<protein>
    <submittedName>
        <fullName evidence="1">Uncharacterized protein</fullName>
    </submittedName>
</protein>
<name>A0A975J2Y8_9BACT</name>
<dbReference type="EMBL" id="CP073100">
    <property type="protein sequence ID" value="QUE53085.1"/>
    <property type="molecule type" value="Genomic_DNA"/>
</dbReference>
<accession>A0A975J2Y8</accession>
<dbReference type="RefSeq" id="WP_211634429.1">
    <property type="nucleotide sequence ID" value="NZ_CP073100.1"/>
</dbReference>